<organism evidence="7 8">
    <name type="scientific">Ficus carica</name>
    <name type="common">Common fig</name>
    <dbReference type="NCBI Taxonomy" id="3494"/>
    <lineage>
        <taxon>Eukaryota</taxon>
        <taxon>Viridiplantae</taxon>
        <taxon>Streptophyta</taxon>
        <taxon>Embryophyta</taxon>
        <taxon>Tracheophyta</taxon>
        <taxon>Spermatophyta</taxon>
        <taxon>Magnoliopsida</taxon>
        <taxon>eudicotyledons</taxon>
        <taxon>Gunneridae</taxon>
        <taxon>Pentapetalae</taxon>
        <taxon>rosids</taxon>
        <taxon>fabids</taxon>
        <taxon>Rosales</taxon>
        <taxon>Moraceae</taxon>
        <taxon>Ficeae</taxon>
        <taxon>Ficus</taxon>
    </lineage>
</organism>
<feature type="compositionally biased region" description="Low complexity" evidence="5">
    <location>
        <begin position="101"/>
        <end position="117"/>
    </location>
</feature>
<evidence type="ECO:0000256" key="1">
    <source>
        <dbReference type="ARBA" id="ARBA00004642"/>
    </source>
</evidence>
<dbReference type="PIRSF" id="PIRSF017811">
    <property type="entry name" value="CDK_inhib_pln"/>
    <property type="match status" value="1"/>
</dbReference>
<dbReference type="PANTHER" id="PTHR46776">
    <property type="entry name" value="CYCLIN-DEPENDENT KINASE INHIBITOR 4-RELATED"/>
    <property type="match status" value="1"/>
</dbReference>
<dbReference type="EMBL" id="BTGU01000130">
    <property type="protein sequence ID" value="GMN62489.1"/>
    <property type="molecule type" value="Genomic_DNA"/>
</dbReference>
<feature type="compositionally biased region" description="Basic and acidic residues" evidence="5">
    <location>
        <begin position="136"/>
        <end position="145"/>
    </location>
</feature>
<dbReference type="GO" id="GO:0004861">
    <property type="term" value="F:cyclin-dependent protein serine/threonine kinase inhibitor activity"/>
    <property type="evidence" value="ECO:0007669"/>
    <property type="project" value="InterPro"/>
</dbReference>
<evidence type="ECO:0000256" key="5">
    <source>
        <dbReference type="SAM" id="MobiDB-lite"/>
    </source>
</evidence>
<feature type="domain" description="Cyclin-dependent kinase inhibitor" evidence="6">
    <location>
        <begin position="236"/>
        <end position="282"/>
    </location>
</feature>
<dbReference type="AlphaFoldDB" id="A0AA88E1P8"/>
<proteinExistence type="inferred from homology"/>
<evidence type="ECO:0000256" key="3">
    <source>
        <dbReference type="ARBA" id="ARBA00023013"/>
    </source>
</evidence>
<evidence type="ECO:0000256" key="4">
    <source>
        <dbReference type="ARBA" id="ARBA00023306"/>
    </source>
</evidence>
<name>A0AA88E1P8_FICCA</name>
<feature type="region of interest" description="Disordered" evidence="5">
    <location>
        <begin position="38"/>
        <end position="234"/>
    </location>
</feature>
<dbReference type="Proteomes" id="UP001187192">
    <property type="component" value="Unassembled WGS sequence"/>
</dbReference>
<dbReference type="Pfam" id="PF02234">
    <property type="entry name" value="CDI"/>
    <property type="match status" value="1"/>
</dbReference>
<evidence type="ECO:0000313" key="7">
    <source>
        <dbReference type="EMBL" id="GMN62489.1"/>
    </source>
</evidence>
<evidence type="ECO:0000259" key="6">
    <source>
        <dbReference type="Pfam" id="PF02234"/>
    </source>
</evidence>
<feature type="compositionally biased region" description="Low complexity" evidence="5">
    <location>
        <begin position="148"/>
        <end position="160"/>
    </location>
</feature>
<dbReference type="InterPro" id="IPR044898">
    <property type="entry name" value="CDI_dom_sf"/>
</dbReference>
<accession>A0AA88E1P8</accession>
<dbReference type="GO" id="GO:0005654">
    <property type="term" value="C:nucleoplasm"/>
    <property type="evidence" value="ECO:0007669"/>
    <property type="project" value="UniProtKB-SubCell"/>
</dbReference>
<gene>
    <name evidence="7" type="ORF">TIFTF001_031574</name>
</gene>
<evidence type="ECO:0000313" key="8">
    <source>
        <dbReference type="Proteomes" id="UP001187192"/>
    </source>
</evidence>
<feature type="compositionally biased region" description="Low complexity" evidence="5">
    <location>
        <begin position="42"/>
        <end position="56"/>
    </location>
</feature>
<protein>
    <recommendedName>
        <fullName evidence="6">Cyclin-dependent kinase inhibitor domain-containing protein</fullName>
    </recommendedName>
</protein>
<keyword evidence="3" id="KW-0649">Protein kinase inhibitor</keyword>
<keyword evidence="4" id="KW-0131">Cell cycle</keyword>
<dbReference type="Gene3D" id="4.10.365.10">
    <property type="entry name" value="p27"/>
    <property type="match status" value="1"/>
</dbReference>
<dbReference type="InterPro" id="IPR044275">
    <property type="entry name" value="KRP"/>
</dbReference>
<comment type="subcellular location">
    <subcellularLocation>
        <location evidence="1">Nucleus</location>
        <location evidence="1">Nucleoplasm</location>
    </subcellularLocation>
</comment>
<comment type="similarity">
    <text evidence="2">Belongs to the CDI family. ICK/KRP subfamily.</text>
</comment>
<evidence type="ECO:0000256" key="2">
    <source>
        <dbReference type="ARBA" id="ARBA00010274"/>
    </source>
</evidence>
<sequence>MGKYMRKAKATGEVAVMEVSSQSSLGVRTRAKTLALRKLQNSTAASPSQAASSGGSYLQLRNRRLEKPPPPPQQQQTAIVVQSGGEARKQRQAVKLGCGQNPSGANSVSNSSPSRASQRLRAAGHVAPPEGSRASDSVEREKAEEEPTTTATAAAALVGNEGEEEAQGNGVNGDFGMEEASFGENVLEFEGRERSTRESTPCSLIRDPDTIRTPGSTTRPTNSAETNRRVQNASQRHIPTAHEMDEFFAGAEVEQQKQFVDKYNFDPVNDKPLPGRYEWEKVDS</sequence>
<dbReference type="InterPro" id="IPR003175">
    <property type="entry name" value="CDI_dom"/>
</dbReference>
<feature type="region of interest" description="Disordered" evidence="5">
    <location>
        <begin position="264"/>
        <end position="284"/>
    </location>
</feature>
<dbReference type="GO" id="GO:0051726">
    <property type="term" value="P:regulation of cell cycle"/>
    <property type="evidence" value="ECO:0007669"/>
    <property type="project" value="InterPro"/>
</dbReference>
<keyword evidence="8" id="KW-1185">Reference proteome</keyword>
<reference evidence="7" key="1">
    <citation type="submission" date="2023-07" db="EMBL/GenBank/DDBJ databases">
        <title>draft genome sequence of fig (Ficus carica).</title>
        <authorList>
            <person name="Takahashi T."/>
            <person name="Nishimura K."/>
        </authorList>
    </citation>
    <scope>NUCLEOTIDE SEQUENCE</scope>
</reference>
<comment type="caution">
    <text evidence="7">The sequence shown here is derived from an EMBL/GenBank/DDBJ whole genome shotgun (WGS) entry which is preliminary data.</text>
</comment>
<feature type="compositionally biased region" description="Polar residues" evidence="5">
    <location>
        <begin position="213"/>
        <end position="234"/>
    </location>
</feature>
<dbReference type="Gramene" id="FCD_00024833-RA">
    <property type="protein sequence ID" value="FCD_00024833-RA:cds"/>
    <property type="gene ID" value="FCD_00024833"/>
</dbReference>